<dbReference type="Gene3D" id="1.10.287.110">
    <property type="entry name" value="DnaJ domain"/>
    <property type="match status" value="1"/>
</dbReference>
<feature type="domain" description="J" evidence="1">
    <location>
        <begin position="1"/>
        <end position="68"/>
    </location>
</feature>
<dbReference type="GO" id="GO:0005737">
    <property type="term" value="C:cytoplasm"/>
    <property type="evidence" value="ECO:0007669"/>
    <property type="project" value="TreeGrafter"/>
</dbReference>
<dbReference type="GO" id="GO:0031072">
    <property type="term" value="F:heat shock protein binding"/>
    <property type="evidence" value="ECO:0007669"/>
    <property type="project" value="TreeGrafter"/>
</dbReference>
<dbReference type="OrthoDB" id="10250354at2759"/>
<organism evidence="2 3">
    <name type="scientific">Melanomma pulvis-pyrius CBS 109.77</name>
    <dbReference type="NCBI Taxonomy" id="1314802"/>
    <lineage>
        <taxon>Eukaryota</taxon>
        <taxon>Fungi</taxon>
        <taxon>Dikarya</taxon>
        <taxon>Ascomycota</taxon>
        <taxon>Pezizomycotina</taxon>
        <taxon>Dothideomycetes</taxon>
        <taxon>Pleosporomycetidae</taxon>
        <taxon>Pleosporales</taxon>
        <taxon>Melanommataceae</taxon>
        <taxon>Melanomma</taxon>
    </lineage>
</organism>
<evidence type="ECO:0000313" key="3">
    <source>
        <dbReference type="Proteomes" id="UP000799757"/>
    </source>
</evidence>
<keyword evidence="3" id="KW-1185">Reference proteome</keyword>
<protein>
    <submittedName>
        <fullName evidence="2">Heat shock protein DnaJ</fullName>
    </submittedName>
</protein>
<dbReference type="SUPFAM" id="SSF46565">
    <property type="entry name" value="Chaperone J-domain"/>
    <property type="match status" value="1"/>
</dbReference>
<dbReference type="EMBL" id="MU002063">
    <property type="protein sequence ID" value="KAF2790626.1"/>
    <property type="molecule type" value="Genomic_DNA"/>
</dbReference>
<feature type="non-terminal residue" evidence="2">
    <location>
        <position position="1"/>
    </location>
</feature>
<keyword evidence="2" id="KW-0346">Stress response</keyword>
<dbReference type="SMART" id="SM00271">
    <property type="entry name" value="DnaJ"/>
    <property type="match status" value="1"/>
</dbReference>
<reference evidence="2" key="1">
    <citation type="journal article" date="2020" name="Stud. Mycol.">
        <title>101 Dothideomycetes genomes: a test case for predicting lifestyles and emergence of pathogens.</title>
        <authorList>
            <person name="Haridas S."/>
            <person name="Albert R."/>
            <person name="Binder M."/>
            <person name="Bloem J."/>
            <person name="Labutti K."/>
            <person name="Salamov A."/>
            <person name="Andreopoulos B."/>
            <person name="Baker S."/>
            <person name="Barry K."/>
            <person name="Bills G."/>
            <person name="Bluhm B."/>
            <person name="Cannon C."/>
            <person name="Castanera R."/>
            <person name="Culley D."/>
            <person name="Daum C."/>
            <person name="Ezra D."/>
            <person name="Gonzalez J."/>
            <person name="Henrissat B."/>
            <person name="Kuo A."/>
            <person name="Liang C."/>
            <person name="Lipzen A."/>
            <person name="Lutzoni F."/>
            <person name="Magnuson J."/>
            <person name="Mondo S."/>
            <person name="Nolan M."/>
            <person name="Ohm R."/>
            <person name="Pangilinan J."/>
            <person name="Park H.-J."/>
            <person name="Ramirez L."/>
            <person name="Alfaro M."/>
            <person name="Sun H."/>
            <person name="Tritt A."/>
            <person name="Yoshinaga Y."/>
            <person name="Zwiers L.-H."/>
            <person name="Turgeon B."/>
            <person name="Goodwin S."/>
            <person name="Spatafora J."/>
            <person name="Crous P."/>
            <person name="Grigoriev I."/>
        </authorList>
    </citation>
    <scope>NUCLEOTIDE SEQUENCE</scope>
    <source>
        <strain evidence="2">CBS 109.77</strain>
    </source>
</reference>
<gene>
    <name evidence="2" type="ORF">K505DRAFT_250780</name>
</gene>
<dbReference type="PANTHER" id="PTHR44144:SF1">
    <property type="entry name" value="DNAJ HOMOLOG SUBFAMILY C MEMBER 9"/>
    <property type="match status" value="1"/>
</dbReference>
<dbReference type="InterPro" id="IPR052594">
    <property type="entry name" value="J_domain-containing_protein"/>
</dbReference>
<dbReference type="PRINTS" id="PR00625">
    <property type="entry name" value="JDOMAIN"/>
</dbReference>
<proteinExistence type="predicted"/>
<dbReference type="PROSITE" id="PS50076">
    <property type="entry name" value="DNAJ_2"/>
    <property type="match status" value="1"/>
</dbReference>
<evidence type="ECO:0000259" key="1">
    <source>
        <dbReference type="PROSITE" id="PS50076"/>
    </source>
</evidence>
<name>A0A6A6X2N7_9PLEO</name>
<dbReference type="Proteomes" id="UP000799757">
    <property type="component" value="Unassembled WGS sequence"/>
</dbReference>
<sequence length="70" mass="7730">DLYAVLGVSRAATSAELKRAHRAMSLRHHPDRVAEAEKGAATERMASINQAFDVLGDEAGRERYDRTGEF</sequence>
<dbReference type="AlphaFoldDB" id="A0A6A6X2N7"/>
<dbReference type="InterPro" id="IPR001623">
    <property type="entry name" value="DnaJ_domain"/>
</dbReference>
<accession>A0A6A6X2N7</accession>
<dbReference type="PANTHER" id="PTHR44144">
    <property type="entry name" value="DNAJ HOMOLOG SUBFAMILY C MEMBER 9"/>
    <property type="match status" value="1"/>
</dbReference>
<dbReference type="InterPro" id="IPR036869">
    <property type="entry name" value="J_dom_sf"/>
</dbReference>
<evidence type="ECO:0000313" key="2">
    <source>
        <dbReference type="EMBL" id="KAF2790626.1"/>
    </source>
</evidence>
<dbReference type="CDD" id="cd06257">
    <property type="entry name" value="DnaJ"/>
    <property type="match status" value="1"/>
</dbReference>
<dbReference type="Pfam" id="PF00226">
    <property type="entry name" value="DnaJ"/>
    <property type="match status" value="1"/>
</dbReference>
<dbReference type="GO" id="GO:0005634">
    <property type="term" value="C:nucleus"/>
    <property type="evidence" value="ECO:0007669"/>
    <property type="project" value="TreeGrafter"/>
</dbReference>